<dbReference type="InterPro" id="IPR050570">
    <property type="entry name" value="Cell_wall_metabolism_enzyme"/>
</dbReference>
<sequence>MKKKPILQRIGDFLEGKGFYIVLLLCVAAVGASGYYLFSGMNFGKNAAPVAGQAVVEISPTASPKVTITPTPKPIPTPTPTPKPTATPAATPTPSPKVKNSVYTWPVKGEVLSEFSLEVLAYDTTMGDWRTHSGMDVAADLGTEVLAASDGTVTDVFVDDLMGTTVVIKHSDGCTSTYCNLAATPTVKVGDKVTTGAVIGSVGSTAIAESSLAPHLHFEMSVKGESVDPMSYLPKR</sequence>
<dbReference type="GO" id="GO:0004222">
    <property type="term" value="F:metalloendopeptidase activity"/>
    <property type="evidence" value="ECO:0007669"/>
    <property type="project" value="TreeGrafter"/>
</dbReference>
<dbReference type="PANTHER" id="PTHR21666:SF270">
    <property type="entry name" value="MUREIN HYDROLASE ACTIVATOR ENVC"/>
    <property type="match status" value="1"/>
</dbReference>
<protein>
    <recommendedName>
        <fullName evidence="3">M23ase beta-sheet core domain-containing protein</fullName>
    </recommendedName>
</protein>
<comment type="caution">
    <text evidence="4">The sequence shown here is derived from an EMBL/GenBank/DDBJ whole genome shotgun (WGS) entry which is preliminary data.</text>
</comment>
<accession>A0A644XNV4</accession>
<proteinExistence type="predicted"/>
<reference evidence="4" key="1">
    <citation type="submission" date="2019-08" db="EMBL/GenBank/DDBJ databases">
        <authorList>
            <person name="Kucharzyk K."/>
            <person name="Murdoch R.W."/>
            <person name="Higgins S."/>
            <person name="Loffler F."/>
        </authorList>
    </citation>
    <scope>NUCLEOTIDE SEQUENCE</scope>
</reference>
<dbReference type="AlphaFoldDB" id="A0A644XNV4"/>
<keyword evidence="2" id="KW-0812">Transmembrane</keyword>
<organism evidence="4">
    <name type="scientific">bioreactor metagenome</name>
    <dbReference type="NCBI Taxonomy" id="1076179"/>
    <lineage>
        <taxon>unclassified sequences</taxon>
        <taxon>metagenomes</taxon>
        <taxon>ecological metagenomes</taxon>
    </lineage>
</organism>
<feature type="region of interest" description="Disordered" evidence="1">
    <location>
        <begin position="66"/>
        <end position="97"/>
    </location>
</feature>
<gene>
    <name evidence="4" type="ORF">SDC9_64276</name>
</gene>
<dbReference type="CDD" id="cd12797">
    <property type="entry name" value="M23_peptidase"/>
    <property type="match status" value="1"/>
</dbReference>
<evidence type="ECO:0000259" key="3">
    <source>
        <dbReference type="Pfam" id="PF01551"/>
    </source>
</evidence>
<evidence type="ECO:0000313" key="4">
    <source>
        <dbReference type="EMBL" id="MPM17876.1"/>
    </source>
</evidence>
<feature type="domain" description="M23ase beta-sheet core" evidence="3">
    <location>
        <begin position="131"/>
        <end position="229"/>
    </location>
</feature>
<feature type="compositionally biased region" description="Pro residues" evidence="1">
    <location>
        <begin position="71"/>
        <end position="95"/>
    </location>
</feature>
<dbReference type="InterPro" id="IPR016047">
    <property type="entry name" value="M23ase_b-sheet_dom"/>
</dbReference>
<feature type="transmembrane region" description="Helical" evidence="2">
    <location>
        <begin position="20"/>
        <end position="38"/>
    </location>
</feature>
<dbReference type="Gene3D" id="2.70.70.10">
    <property type="entry name" value="Glucose Permease (Domain IIA)"/>
    <property type="match status" value="1"/>
</dbReference>
<keyword evidence="2" id="KW-0472">Membrane</keyword>
<dbReference type="PANTHER" id="PTHR21666">
    <property type="entry name" value="PEPTIDASE-RELATED"/>
    <property type="match status" value="1"/>
</dbReference>
<dbReference type="EMBL" id="VSSQ01002877">
    <property type="protein sequence ID" value="MPM17876.1"/>
    <property type="molecule type" value="Genomic_DNA"/>
</dbReference>
<dbReference type="Pfam" id="PF01551">
    <property type="entry name" value="Peptidase_M23"/>
    <property type="match status" value="1"/>
</dbReference>
<dbReference type="SUPFAM" id="SSF51261">
    <property type="entry name" value="Duplicated hybrid motif"/>
    <property type="match status" value="1"/>
</dbReference>
<dbReference type="InterPro" id="IPR011055">
    <property type="entry name" value="Dup_hybrid_motif"/>
</dbReference>
<evidence type="ECO:0000256" key="2">
    <source>
        <dbReference type="SAM" id="Phobius"/>
    </source>
</evidence>
<evidence type="ECO:0000256" key="1">
    <source>
        <dbReference type="SAM" id="MobiDB-lite"/>
    </source>
</evidence>
<name>A0A644XNV4_9ZZZZ</name>
<keyword evidence="2" id="KW-1133">Transmembrane helix</keyword>